<evidence type="ECO:0000256" key="10">
    <source>
        <dbReference type="ARBA" id="ARBA00023136"/>
    </source>
</evidence>
<evidence type="ECO:0000313" key="15">
    <source>
        <dbReference type="EMBL" id="KAH7957219.1"/>
    </source>
</evidence>
<dbReference type="InterPro" id="IPR011992">
    <property type="entry name" value="EF-hand-dom_pair"/>
</dbReference>
<keyword evidence="6 13" id="KW-0812">Transmembrane</keyword>
<dbReference type="PANTHER" id="PTHR45840:SF2">
    <property type="entry name" value="PROTEIN RHOMBOID-RELATED"/>
    <property type="match status" value="1"/>
</dbReference>
<dbReference type="SMART" id="SM00054">
    <property type="entry name" value="EFh"/>
    <property type="match status" value="2"/>
</dbReference>
<dbReference type="InterPro" id="IPR017213">
    <property type="entry name" value="Peptidase_S54_rhomboid_met"/>
</dbReference>
<evidence type="ECO:0000256" key="4">
    <source>
        <dbReference type="ARBA" id="ARBA00013039"/>
    </source>
</evidence>
<evidence type="ECO:0000256" key="5">
    <source>
        <dbReference type="ARBA" id="ARBA00022670"/>
    </source>
</evidence>
<comment type="subcellular location">
    <subcellularLocation>
        <location evidence="2">Membrane</location>
        <topology evidence="2">Multi-pass membrane protein</topology>
    </subcellularLocation>
</comment>
<feature type="transmembrane region" description="Helical" evidence="13">
    <location>
        <begin position="274"/>
        <end position="294"/>
    </location>
</feature>
<feature type="active site" evidence="12">
    <location>
        <position position="311"/>
    </location>
</feature>
<keyword evidence="16" id="KW-1185">Reference proteome</keyword>
<evidence type="ECO:0000256" key="8">
    <source>
        <dbReference type="ARBA" id="ARBA00022825"/>
    </source>
</evidence>
<gene>
    <name evidence="15" type="ORF">HPB52_016181</name>
</gene>
<feature type="transmembrane region" description="Helical" evidence="13">
    <location>
        <begin position="337"/>
        <end position="360"/>
    </location>
</feature>
<dbReference type="GO" id="GO:0004252">
    <property type="term" value="F:serine-type endopeptidase activity"/>
    <property type="evidence" value="ECO:0007669"/>
    <property type="project" value="UniProtKB-UniRule"/>
</dbReference>
<organism evidence="15 16">
    <name type="scientific">Rhipicephalus sanguineus</name>
    <name type="common">Brown dog tick</name>
    <name type="synonym">Ixodes sanguineus</name>
    <dbReference type="NCBI Taxonomy" id="34632"/>
    <lineage>
        <taxon>Eukaryota</taxon>
        <taxon>Metazoa</taxon>
        <taxon>Ecdysozoa</taxon>
        <taxon>Arthropoda</taxon>
        <taxon>Chelicerata</taxon>
        <taxon>Arachnida</taxon>
        <taxon>Acari</taxon>
        <taxon>Parasitiformes</taxon>
        <taxon>Ixodida</taxon>
        <taxon>Ixodoidea</taxon>
        <taxon>Ixodidae</taxon>
        <taxon>Rhipicephalinae</taxon>
        <taxon>Rhipicephalus</taxon>
        <taxon>Rhipicephalus</taxon>
    </lineage>
</organism>
<dbReference type="CDD" id="cd00051">
    <property type="entry name" value="EFh"/>
    <property type="match status" value="1"/>
</dbReference>
<dbReference type="Pfam" id="PF01694">
    <property type="entry name" value="Rhomboid"/>
    <property type="match status" value="1"/>
</dbReference>
<dbReference type="InterPro" id="IPR035952">
    <property type="entry name" value="Rhomboid-like_sf"/>
</dbReference>
<evidence type="ECO:0000256" key="7">
    <source>
        <dbReference type="ARBA" id="ARBA00022801"/>
    </source>
</evidence>
<proteinExistence type="inferred from homology"/>
<evidence type="ECO:0000256" key="12">
    <source>
        <dbReference type="PIRSR" id="PIRSR037470-50"/>
    </source>
</evidence>
<dbReference type="GO" id="GO:0016020">
    <property type="term" value="C:membrane"/>
    <property type="evidence" value="ECO:0007669"/>
    <property type="project" value="UniProtKB-SubCell"/>
</dbReference>
<reference evidence="15" key="1">
    <citation type="journal article" date="2020" name="Cell">
        <title>Large-Scale Comparative Analyses of Tick Genomes Elucidate Their Genetic Diversity and Vector Capacities.</title>
        <authorList>
            <consortium name="Tick Genome and Microbiome Consortium (TIGMIC)"/>
            <person name="Jia N."/>
            <person name="Wang J."/>
            <person name="Shi W."/>
            <person name="Du L."/>
            <person name="Sun Y."/>
            <person name="Zhan W."/>
            <person name="Jiang J.F."/>
            <person name="Wang Q."/>
            <person name="Zhang B."/>
            <person name="Ji P."/>
            <person name="Bell-Sakyi L."/>
            <person name="Cui X.M."/>
            <person name="Yuan T.T."/>
            <person name="Jiang B.G."/>
            <person name="Yang W.F."/>
            <person name="Lam T.T."/>
            <person name="Chang Q.C."/>
            <person name="Ding S.J."/>
            <person name="Wang X.J."/>
            <person name="Zhu J.G."/>
            <person name="Ruan X.D."/>
            <person name="Zhao L."/>
            <person name="Wei J.T."/>
            <person name="Ye R.Z."/>
            <person name="Que T.C."/>
            <person name="Du C.H."/>
            <person name="Zhou Y.H."/>
            <person name="Cheng J.X."/>
            <person name="Dai P.F."/>
            <person name="Guo W.B."/>
            <person name="Han X.H."/>
            <person name="Huang E.J."/>
            <person name="Li L.F."/>
            <person name="Wei W."/>
            <person name="Gao Y.C."/>
            <person name="Liu J.Z."/>
            <person name="Shao H.Z."/>
            <person name="Wang X."/>
            <person name="Wang C.C."/>
            <person name="Yang T.C."/>
            <person name="Huo Q.B."/>
            <person name="Li W."/>
            <person name="Chen H.Y."/>
            <person name="Chen S.E."/>
            <person name="Zhou L.G."/>
            <person name="Ni X.B."/>
            <person name="Tian J.H."/>
            <person name="Sheng Y."/>
            <person name="Liu T."/>
            <person name="Pan Y.S."/>
            <person name="Xia L.Y."/>
            <person name="Li J."/>
            <person name="Zhao F."/>
            <person name="Cao W.C."/>
        </authorList>
    </citation>
    <scope>NUCLEOTIDE SEQUENCE</scope>
    <source>
        <strain evidence="15">Rsan-2018</strain>
    </source>
</reference>
<feature type="domain" description="EF-hand" evidence="14">
    <location>
        <begin position="22"/>
        <end position="57"/>
    </location>
</feature>
<dbReference type="OrthoDB" id="418595at2759"/>
<evidence type="ECO:0000256" key="3">
    <source>
        <dbReference type="ARBA" id="ARBA00009045"/>
    </source>
</evidence>
<dbReference type="PIRSF" id="PIRSF037470">
    <property type="entry name" value="Rhomboid"/>
    <property type="match status" value="1"/>
</dbReference>
<dbReference type="Gene3D" id="1.20.1540.10">
    <property type="entry name" value="Rhomboid-like"/>
    <property type="match status" value="1"/>
</dbReference>
<dbReference type="FunFam" id="1.20.1540.10:FF:000007">
    <property type="entry name" value="Rhomboid like 2"/>
    <property type="match status" value="1"/>
</dbReference>
<dbReference type="GO" id="GO:0005509">
    <property type="term" value="F:calcium ion binding"/>
    <property type="evidence" value="ECO:0007669"/>
    <property type="project" value="InterPro"/>
</dbReference>
<feature type="transmembrane region" description="Helical" evidence="13">
    <location>
        <begin position="306"/>
        <end position="325"/>
    </location>
</feature>
<keyword evidence="9 13" id="KW-1133">Transmembrane helix</keyword>
<dbReference type="SUPFAM" id="SSF144091">
    <property type="entry name" value="Rhomboid-like"/>
    <property type="match status" value="1"/>
</dbReference>
<sequence>MSQFSAKRYGTAGHPSEDVVIELERLWRPIFDKYDRDHDGEIPLEDILQLLHEKNEELQHDIPPSVLEEIVERADWDSNRKLSYAEFKRMVHAYDLAEHRPRFLRLVRYAAMTVVPKKQRATVVRRYIDEYSCMPPPLFLITVSLVEVAVFIYYCVTLGEFTAIGPVPRDSPLIYNPRRRKEAWRYLTYMFIHVGGFHIFFNLLVQLILGIPLEMVHKWWRVMLIYGGGVVAGSLGSSLSDPYVFLAGASGGVYALIAAHLATLILNFKEMDFAWVRVVFLTIFGSTDVGVAMYTRYMEEDEENRVSYAAHLAGATAGLLLGVPMLRNLVVHRWEVITGRVFFVVFVLLILAAVLVNALYQEYFPKSEM</sequence>
<feature type="domain" description="EF-hand" evidence="14">
    <location>
        <begin position="62"/>
        <end position="97"/>
    </location>
</feature>
<evidence type="ECO:0000256" key="1">
    <source>
        <dbReference type="ARBA" id="ARBA00000156"/>
    </source>
</evidence>
<comment type="catalytic activity">
    <reaction evidence="1">
        <text>Cleaves type-1 transmembrane domains using a catalytic dyad composed of serine and histidine that are contributed by different transmembrane domains.</text>
        <dbReference type="EC" id="3.4.21.105"/>
    </reaction>
</comment>
<comment type="similarity">
    <text evidence="3 11">Belongs to the peptidase S54 family.</text>
</comment>
<dbReference type="Gene3D" id="1.10.238.10">
    <property type="entry name" value="EF-hand"/>
    <property type="match status" value="1"/>
</dbReference>
<feature type="transmembrane region" description="Helical" evidence="13">
    <location>
        <begin position="243"/>
        <end position="268"/>
    </location>
</feature>
<dbReference type="Proteomes" id="UP000821837">
    <property type="component" value="Unassembled WGS sequence"/>
</dbReference>
<accession>A0A9D4PWR4</accession>
<evidence type="ECO:0000256" key="2">
    <source>
        <dbReference type="ARBA" id="ARBA00004141"/>
    </source>
</evidence>
<dbReference type="InterPro" id="IPR002048">
    <property type="entry name" value="EF_hand_dom"/>
</dbReference>
<dbReference type="OMA" id="WIAVIFY"/>
<keyword evidence="10 13" id="KW-0472">Membrane</keyword>
<dbReference type="PROSITE" id="PS50222">
    <property type="entry name" value="EF_HAND_2"/>
    <property type="match status" value="2"/>
</dbReference>
<keyword evidence="8" id="KW-0720">Serine protease</keyword>
<dbReference type="PANTHER" id="PTHR45840">
    <property type="entry name" value="RHOMBOID-RELATED PROTEIN"/>
    <property type="match status" value="1"/>
</dbReference>
<evidence type="ECO:0000256" key="9">
    <source>
        <dbReference type="ARBA" id="ARBA00022989"/>
    </source>
</evidence>
<evidence type="ECO:0000313" key="16">
    <source>
        <dbReference type="Proteomes" id="UP000821837"/>
    </source>
</evidence>
<evidence type="ECO:0000259" key="14">
    <source>
        <dbReference type="PROSITE" id="PS50222"/>
    </source>
</evidence>
<reference evidence="15" key="2">
    <citation type="submission" date="2021-09" db="EMBL/GenBank/DDBJ databases">
        <authorList>
            <person name="Jia N."/>
            <person name="Wang J."/>
            <person name="Shi W."/>
            <person name="Du L."/>
            <person name="Sun Y."/>
            <person name="Zhan W."/>
            <person name="Jiang J."/>
            <person name="Wang Q."/>
            <person name="Zhang B."/>
            <person name="Ji P."/>
            <person name="Sakyi L.B."/>
            <person name="Cui X."/>
            <person name="Yuan T."/>
            <person name="Jiang B."/>
            <person name="Yang W."/>
            <person name="Lam T.T.-Y."/>
            <person name="Chang Q."/>
            <person name="Ding S."/>
            <person name="Wang X."/>
            <person name="Zhu J."/>
            <person name="Ruan X."/>
            <person name="Zhao L."/>
            <person name="Wei J."/>
            <person name="Que T."/>
            <person name="Du C."/>
            <person name="Cheng J."/>
            <person name="Dai P."/>
            <person name="Han X."/>
            <person name="Huang E."/>
            <person name="Gao Y."/>
            <person name="Liu J."/>
            <person name="Shao H."/>
            <person name="Ye R."/>
            <person name="Li L."/>
            <person name="Wei W."/>
            <person name="Wang X."/>
            <person name="Wang C."/>
            <person name="Huo Q."/>
            <person name="Li W."/>
            <person name="Guo W."/>
            <person name="Chen H."/>
            <person name="Chen S."/>
            <person name="Zhou L."/>
            <person name="Zhou L."/>
            <person name="Ni X."/>
            <person name="Tian J."/>
            <person name="Zhou Y."/>
            <person name="Sheng Y."/>
            <person name="Liu T."/>
            <person name="Pan Y."/>
            <person name="Xia L."/>
            <person name="Li J."/>
            <person name="Zhao F."/>
            <person name="Cao W."/>
        </authorList>
    </citation>
    <scope>NUCLEOTIDE SEQUENCE</scope>
    <source>
        <strain evidence="15">Rsan-2018</strain>
        <tissue evidence="15">Larvae</tissue>
    </source>
</reference>
<name>A0A9D4PWR4_RHISA</name>
<comment type="caution">
    <text evidence="15">The sequence shown here is derived from an EMBL/GenBank/DDBJ whole genome shotgun (WGS) entry which is preliminary data.</text>
</comment>
<evidence type="ECO:0000256" key="13">
    <source>
        <dbReference type="SAM" id="Phobius"/>
    </source>
</evidence>
<dbReference type="VEuPathDB" id="VectorBase:RSAN_052465"/>
<evidence type="ECO:0000256" key="11">
    <source>
        <dbReference type="PIRNR" id="PIRNR037470"/>
    </source>
</evidence>
<dbReference type="InterPro" id="IPR051739">
    <property type="entry name" value="Rhomboid_IM_Serine_Proteases"/>
</dbReference>
<dbReference type="SUPFAM" id="SSF47473">
    <property type="entry name" value="EF-hand"/>
    <property type="match status" value="1"/>
</dbReference>
<dbReference type="AlphaFoldDB" id="A0A9D4PWR4"/>
<dbReference type="Pfam" id="PF13499">
    <property type="entry name" value="EF-hand_7"/>
    <property type="match status" value="1"/>
</dbReference>
<dbReference type="EC" id="3.4.21.105" evidence="4"/>
<keyword evidence="5" id="KW-0645">Protease</keyword>
<protein>
    <recommendedName>
        <fullName evidence="4">rhomboid protease</fullName>
        <ecNumber evidence="4">3.4.21.105</ecNumber>
    </recommendedName>
</protein>
<dbReference type="InterPro" id="IPR022764">
    <property type="entry name" value="Peptidase_S54_rhomboid_dom"/>
</dbReference>
<keyword evidence="7" id="KW-0378">Hydrolase</keyword>
<feature type="transmembrane region" description="Helical" evidence="13">
    <location>
        <begin position="186"/>
        <end position="213"/>
    </location>
</feature>
<dbReference type="GO" id="GO:0006508">
    <property type="term" value="P:proteolysis"/>
    <property type="evidence" value="ECO:0007669"/>
    <property type="project" value="UniProtKB-KW"/>
</dbReference>
<evidence type="ECO:0000256" key="6">
    <source>
        <dbReference type="ARBA" id="ARBA00022692"/>
    </source>
</evidence>
<feature type="active site" evidence="12">
    <location>
        <position position="250"/>
    </location>
</feature>
<dbReference type="EMBL" id="JABSTV010001250">
    <property type="protein sequence ID" value="KAH7957219.1"/>
    <property type="molecule type" value="Genomic_DNA"/>
</dbReference>